<dbReference type="Proteomes" id="UP000465812">
    <property type="component" value="Chromosome"/>
</dbReference>
<dbReference type="EMBL" id="AP022590">
    <property type="protein sequence ID" value="BBY38586.1"/>
    <property type="molecule type" value="Genomic_DNA"/>
</dbReference>
<accession>A0ABN6AAQ9</accession>
<reference evidence="1 2" key="1">
    <citation type="journal article" date="2019" name="Emerg. Microbes Infect.">
        <title>Comprehensive subspecies identification of 175 nontuberculous mycobacteria species based on 7547 genomic profiles.</title>
        <authorList>
            <person name="Matsumoto Y."/>
            <person name="Kinjo T."/>
            <person name="Motooka D."/>
            <person name="Nabeya D."/>
            <person name="Jung N."/>
            <person name="Uechi K."/>
            <person name="Horii T."/>
            <person name="Iida T."/>
            <person name="Fujita J."/>
            <person name="Nakamura S."/>
        </authorList>
    </citation>
    <scope>NUCLEOTIDE SEQUENCE [LARGE SCALE GENOMIC DNA]</scope>
    <source>
        <strain evidence="1 2">JCM 18113</strain>
    </source>
</reference>
<evidence type="ECO:0000313" key="2">
    <source>
        <dbReference type="Proteomes" id="UP000465812"/>
    </source>
</evidence>
<keyword evidence="2" id="KW-1185">Reference proteome</keyword>
<sequence>MVFNLTHAQVGRVAPRITTVRARMPGRFRGGPKRNLGPSRRRARIQPSGNAVFSQVTMIDRVRRP</sequence>
<proteinExistence type="predicted"/>
<name>A0ABN6AAQ9_MYCNT</name>
<evidence type="ECO:0000313" key="1">
    <source>
        <dbReference type="EMBL" id="BBY38586.1"/>
    </source>
</evidence>
<organism evidence="1 2">
    <name type="scientific">Mycobacterium mantenii</name>
    <dbReference type="NCBI Taxonomy" id="560555"/>
    <lineage>
        <taxon>Bacteria</taxon>
        <taxon>Bacillati</taxon>
        <taxon>Actinomycetota</taxon>
        <taxon>Actinomycetes</taxon>
        <taxon>Mycobacteriales</taxon>
        <taxon>Mycobacteriaceae</taxon>
        <taxon>Mycobacterium</taxon>
        <taxon>Mycobacterium avium complex (MAC)</taxon>
    </lineage>
</organism>
<evidence type="ECO:0008006" key="3">
    <source>
        <dbReference type="Google" id="ProtNLM"/>
    </source>
</evidence>
<protein>
    <recommendedName>
        <fullName evidence="3">Transposase</fullName>
    </recommendedName>
</protein>
<gene>
    <name evidence="1" type="ORF">MMAN_27200</name>
</gene>